<accession>A0A7S4G0E8</accession>
<feature type="transmembrane region" description="Helical" evidence="1">
    <location>
        <begin position="153"/>
        <end position="175"/>
    </location>
</feature>
<sequence length="201" mass="21898">MHAVLTQFNSPLWRHTPTQQYCLHTKKVQVYKGKHTTRCSISSVPYAFVEVPCLMLHGASFLSGLIMLTHERVMGHRFGVQIMLLGILLLLCGLDPKGRGSVQAVRLQQMIIGAVIFYMGASVICCPAAVTALCMHCPGTHARRPVSGMQQAFVYVALVVLWGSLWHVSIAQLGVAAESCWQAPCSGMQCNNISPTAFAAD</sequence>
<dbReference type="AlphaFoldDB" id="A0A7S4G0E8"/>
<dbReference type="EMBL" id="HBJA01092987">
    <property type="protein sequence ID" value="CAE0821129.1"/>
    <property type="molecule type" value="Transcribed_RNA"/>
</dbReference>
<name>A0A7S4G0E8_9EUGL</name>
<proteinExistence type="predicted"/>
<keyword evidence="1" id="KW-1133">Transmembrane helix</keyword>
<feature type="transmembrane region" description="Helical" evidence="1">
    <location>
        <begin position="78"/>
        <end position="98"/>
    </location>
</feature>
<reference evidence="2" key="1">
    <citation type="submission" date="2021-01" db="EMBL/GenBank/DDBJ databases">
        <authorList>
            <person name="Corre E."/>
            <person name="Pelletier E."/>
            <person name="Niang G."/>
            <person name="Scheremetjew M."/>
            <person name="Finn R."/>
            <person name="Kale V."/>
            <person name="Holt S."/>
            <person name="Cochrane G."/>
            <person name="Meng A."/>
            <person name="Brown T."/>
            <person name="Cohen L."/>
        </authorList>
    </citation>
    <scope>NUCLEOTIDE SEQUENCE</scope>
    <source>
        <strain evidence="2">CCMP1594</strain>
    </source>
</reference>
<gene>
    <name evidence="2" type="ORF">EGYM00163_LOCUS32301</name>
</gene>
<feature type="transmembrane region" description="Helical" evidence="1">
    <location>
        <begin position="110"/>
        <end position="133"/>
    </location>
</feature>
<protein>
    <submittedName>
        <fullName evidence="2">Uncharacterized protein</fullName>
    </submittedName>
</protein>
<evidence type="ECO:0000256" key="1">
    <source>
        <dbReference type="SAM" id="Phobius"/>
    </source>
</evidence>
<keyword evidence="1" id="KW-0812">Transmembrane</keyword>
<keyword evidence="1" id="KW-0472">Membrane</keyword>
<organism evidence="2">
    <name type="scientific">Eutreptiella gymnastica</name>
    <dbReference type="NCBI Taxonomy" id="73025"/>
    <lineage>
        <taxon>Eukaryota</taxon>
        <taxon>Discoba</taxon>
        <taxon>Euglenozoa</taxon>
        <taxon>Euglenida</taxon>
        <taxon>Spirocuta</taxon>
        <taxon>Euglenophyceae</taxon>
        <taxon>Eutreptiales</taxon>
        <taxon>Eutreptiaceae</taxon>
        <taxon>Eutreptiella</taxon>
    </lineage>
</organism>
<evidence type="ECO:0000313" key="2">
    <source>
        <dbReference type="EMBL" id="CAE0821129.1"/>
    </source>
</evidence>
<feature type="transmembrane region" description="Helical" evidence="1">
    <location>
        <begin position="46"/>
        <end position="66"/>
    </location>
</feature>